<gene>
    <name evidence="1" type="ORF">PsYK624_125540</name>
</gene>
<evidence type="ECO:0000313" key="1">
    <source>
        <dbReference type="EMBL" id="GJE96359.1"/>
    </source>
</evidence>
<protein>
    <submittedName>
        <fullName evidence="1">Uncharacterized protein</fullName>
    </submittedName>
</protein>
<proteinExistence type="predicted"/>
<evidence type="ECO:0000313" key="2">
    <source>
        <dbReference type="Proteomes" id="UP000703269"/>
    </source>
</evidence>
<name>A0A9P3GLC2_9APHY</name>
<accession>A0A9P3GLC2</accession>
<dbReference type="Proteomes" id="UP000703269">
    <property type="component" value="Unassembled WGS sequence"/>
</dbReference>
<keyword evidence="2" id="KW-1185">Reference proteome</keyword>
<dbReference type="AlphaFoldDB" id="A0A9P3GLC2"/>
<dbReference type="EMBL" id="BPQB01000058">
    <property type="protein sequence ID" value="GJE96359.1"/>
    <property type="molecule type" value="Genomic_DNA"/>
</dbReference>
<sequence length="115" mass="13121">MLEGRFIHPHRLFSVLHCRRLPVQVPIHAPQTLSESGRLLSHMIRWKKLLQTRRTNMRRLPALMPRKTTCSSFVSQVQITLESFCGLIHLQALLSFCVTRTPCASSLEAKGPECS</sequence>
<comment type="caution">
    <text evidence="1">The sequence shown here is derived from an EMBL/GenBank/DDBJ whole genome shotgun (WGS) entry which is preliminary data.</text>
</comment>
<organism evidence="1 2">
    <name type="scientific">Phanerochaete sordida</name>
    <dbReference type="NCBI Taxonomy" id="48140"/>
    <lineage>
        <taxon>Eukaryota</taxon>
        <taxon>Fungi</taxon>
        <taxon>Dikarya</taxon>
        <taxon>Basidiomycota</taxon>
        <taxon>Agaricomycotina</taxon>
        <taxon>Agaricomycetes</taxon>
        <taxon>Polyporales</taxon>
        <taxon>Phanerochaetaceae</taxon>
        <taxon>Phanerochaete</taxon>
    </lineage>
</organism>
<reference evidence="1 2" key="1">
    <citation type="submission" date="2021-08" db="EMBL/GenBank/DDBJ databases">
        <title>Draft Genome Sequence of Phanerochaete sordida strain YK-624.</title>
        <authorList>
            <person name="Mori T."/>
            <person name="Dohra H."/>
            <person name="Suzuki T."/>
            <person name="Kawagishi H."/>
            <person name="Hirai H."/>
        </authorList>
    </citation>
    <scope>NUCLEOTIDE SEQUENCE [LARGE SCALE GENOMIC DNA]</scope>
    <source>
        <strain evidence="1 2">YK-624</strain>
    </source>
</reference>